<keyword evidence="2" id="KW-0808">Transferase</keyword>
<feature type="region of interest" description="Disordered" evidence="3">
    <location>
        <begin position="266"/>
        <end position="303"/>
    </location>
</feature>
<reference evidence="4" key="1">
    <citation type="submission" date="2022-12" db="EMBL/GenBank/DDBJ databases">
        <authorList>
            <person name="Deng Y."/>
            <person name="Zhang Y.-Q."/>
        </authorList>
    </citation>
    <scope>NUCLEOTIDE SEQUENCE</scope>
    <source>
        <strain evidence="4">CPCC 205372</strain>
    </source>
</reference>
<dbReference type="PANTHER" id="PTHR30160">
    <property type="entry name" value="TETRAACYLDISACCHARIDE 4'-KINASE-RELATED"/>
    <property type="match status" value="1"/>
</dbReference>
<sequence length="327" mass="34417">MAVTAPAAGDTILVLRALGLGDLLTGIPALRGLRRAYPDAHIVLATPERFCGLAKLSGAVNSVEPTPGLGRLHPWRTPPALAVNLHGSGPQSIDDLLAMRPRTLLTHRHEVFDGLQGPPWRADQHEVDRWCGLLQWAGIPCDADDLRIARPHGYPDRSGVVVIHPGAASAARRWPAERFAAVAAALRDAGHEVVVTGDCNELDLARSVARQAGLPDTSVLAGTLGLLGMVALINDCRLLICNDTGVGHIATATGAPSVLLFGPTPPDRWGPRPGRAERREGLGGGPHIALWAGETGDPHAREPHSGLLRLTAAQVLDAVGSLLEVRA</sequence>
<dbReference type="InterPro" id="IPR051199">
    <property type="entry name" value="LPS_LOS_Heptosyltrfase"/>
</dbReference>
<protein>
    <submittedName>
        <fullName evidence="4">Glycosyltransferase family 9 protein</fullName>
    </submittedName>
</protein>
<dbReference type="Gene3D" id="3.40.50.2000">
    <property type="entry name" value="Glycogen Phosphorylase B"/>
    <property type="match status" value="2"/>
</dbReference>
<accession>A0ABT4PRQ5</accession>
<keyword evidence="1" id="KW-0328">Glycosyltransferase</keyword>
<evidence type="ECO:0000256" key="3">
    <source>
        <dbReference type="SAM" id="MobiDB-lite"/>
    </source>
</evidence>
<dbReference type="Proteomes" id="UP001142153">
    <property type="component" value="Unassembled WGS sequence"/>
</dbReference>
<keyword evidence="5" id="KW-1185">Reference proteome</keyword>
<evidence type="ECO:0000256" key="1">
    <source>
        <dbReference type="ARBA" id="ARBA00022676"/>
    </source>
</evidence>
<dbReference type="InterPro" id="IPR002201">
    <property type="entry name" value="Glyco_trans_9"/>
</dbReference>
<comment type="caution">
    <text evidence="4">The sequence shown here is derived from an EMBL/GenBank/DDBJ whole genome shotgun (WGS) entry which is preliminary data.</text>
</comment>
<dbReference type="EMBL" id="JAPZPY010000003">
    <property type="protein sequence ID" value="MCZ8379241.1"/>
    <property type="molecule type" value="Genomic_DNA"/>
</dbReference>
<dbReference type="Pfam" id="PF01075">
    <property type="entry name" value="Glyco_transf_9"/>
    <property type="match status" value="1"/>
</dbReference>
<evidence type="ECO:0000313" key="4">
    <source>
        <dbReference type="EMBL" id="MCZ8379241.1"/>
    </source>
</evidence>
<proteinExistence type="predicted"/>
<evidence type="ECO:0000256" key="2">
    <source>
        <dbReference type="ARBA" id="ARBA00022679"/>
    </source>
</evidence>
<name>A0ABT4PRQ5_9MYCO</name>
<organism evidence="4 5">
    <name type="scientific">Mycobacterium hippophais</name>
    <dbReference type="NCBI Taxonomy" id="3016340"/>
    <lineage>
        <taxon>Bacteria</taxon>
        <taxon>Bacillati</taxon>
        <taxon>Actinomycetota</taxon>
        <taxon>Actinomycetes</taxon>
        <taxon>Mycobacteriales</taxon>
        <taxon>Mycobacteriaceae</taxon>
        <taxon>Mycobacterium</taxon>
    </lineage>
</organism>
<dbReference type="CDD" id="cd03789">
    <property type="entry name" value="GT9_LPS_heptosyltransferase"/>
    <property type="match status" value="1"/>
</dbReference>
<gene>
    <name evidence="4" type="ORF">O6P37_10235</name>
</gene>
<dbReference type="SUPFAM" id="SSF53756">
    <property type="entry name" value="UDP-Glycosyltransferase/glycogen phosphorylase"/>
    <property type="match status" value="1"/>
</dbReference>
<evidence type="ECO:0000313" key="5">
    <source>
        <dbReference type="Proteomes" id="UP001142153"/>
    </source>
</evidence>
<dbReference type="PANTHER" id="PTHR30160:SF1">
    <property type="entry name" value="LIPOPOLYSACCHARIDE 1,2-N-ACETYLGLUCOSAMINETRANSFERASE-RELATED"/>
    <property type="match status" value="1"/>
</dbReference>